<sequence length="82" mass="9484">MKLKVQQNVSSPKIILHQYPVAVQQLHTRGRAGSHYQAPLDPRRRCGTRPTRCSLRPGLPDLQSHFCSTAPRLGVYEWHLWR</sequence>
<gene>
    <name evidence="1" type="ORF">COCON_G00100260</name>
</gene>
<proteinExistence type="predicted"/>
<name>A0A9Q1DNM2_CONCO</name>
<dbReference type="AlphaFoldDB" id="A0A9Q1DNM2"/>
<keyword evidence="2" id="KW-1185">Reference proteome</keyword>
<organism evidence="1 2">
    <name type="scientific">Conger conger</name>
    <name type="common">Conger eel</name>
    <name type="synonym">Muraena conger</name>
    <dbReference type="NCBI Taxonomy" id="82655"/>
    <lineage>
        <taxon>Eukaryota</taxon>
        <taxon>Metazoa</taxon>
        <taxon>Chordata</taxon>
        <taxon>Craniata</taxon>
        <taxon>Vertebrata</taxon>
        <taxon>Euteleostomi</taxon>
        <taxon>Actinopterygii</taxon>
        <taxon>Neopterygii</taxon>
        <taxon>Teleostei</taxon>
        <taxon>Anguilliformes</taxon>
        <taxon>Congridae</taxon>
        <taxon>Conger</taxon>
    </lineage>
</organism>
<reference evidence="1" key="1">
    <citation type="journal article" date="2023" name="Science">
        <title>Genome structures resolve the early diversification of teleost fishes.</title>
        <authorList>
            <person name="Parey E."/>
            <person name="Louis A."/>
            <person name="Montfort J."/>
            <person name="Bouchez O."/>
            <person name="Roques C."/>
            <person name="Iampietro C."/>
            <person name="Lluch J."/>
            <person name="Castinel A."/>
            <person name="Donnadieu C."/>
            <person name="Desvignes T."/>
            <person name="Floi Bucao C."/>
            <person name="Jouanno E."/>
            <person name="Wen M."/>
            <person name="Mejri S."/>
            <person name="Dirks R."/>
            <person name="Jansen H."/>
            <person name="Henkel C."/>
            <person name="Chen W.J."/>
            <person name="Zahm M."/>
            <person name="Cabau C."/>
            <person name="Klopp C."/>
            <person name="Thompson A.W."/>
            <person name="Robinson-Rechavi M."/>
            <person name="Braasch I."/>
            <person name="Lecointre G."/>
            <person name="Bobe J."/>
            <person name="Postlethwait J.H."/>
            <person name="Berthelot C."/>
            <person name="Roest Crollius H."/>
            <person name="Guiguen Y."/>
        </authorList>
    </citation>
    <scope>NUCLEOTIDE SEQUENCE</scope>
    <source>
        <strain evidence="1">Concon-B</strain>
    </source>
</reference>
<accession>A0A9Q1DNM2</accession>
<dbReference type="EMBL" id="JAFJMO010000006">
    <property type="protein sequence ID" value="KAJ8275401.1"/>
    <property type="molecule type" value="Genomic_DNA"/>
</dbReference>
<evidence type="ECO:0000313" key="1">
    <source>
        <dbReference type="EMBL" id="KAJ8275401.1"/>
    </source>
</evidence>
<evidence type="ECO:0000313" key="2">
    <source>
        <dbReference type="Proteomes" id="UP001152803"/>
    </source>
</evidence>
<protein>
    <submittedName>
        <fullName evidence="1">Uncharacterized protein</fullName>
    </submittedName>
</protein>
<comment type="caution">
    <text evidence="1">The sequence shown here is derived from an EMBL/GenBank/DDBJ whole genome shotgun (WGS) entry which is preliminary data.</text>
</comment>
<dbReference type="Proteomes" id="UP001152803">
    <property type="component" value="Unassembled WGS sequence"/>
</dbReference>